<keyword evidence="5" id="KW-1185">Reference proteome</keyword>
<accession>A0ABM3LH68</accession>
<dbReference type="InterPro" id="IPR031311">
    <property type="entry name" value="CHIT_BIND_RR_consensus"/>
</dbReference>
<evidence type="ECO:0000256" key="2">
    <source>
        <dbReference type="ARBA" id="ARBA00022729"/>
    </source>
</evidence>
<dbReference type="PROSITE" id="PS00233">
    <property type="entry name" value="CHIT_BIND_RR_1"/>
    <property type="match status" value="1"/>
</dbReference>
<evidence type="ECO:0000256" key="1">
    <source>
        <dbReference type="ARBA" id="ARBA00022460"/>
    </source>
</evidence>
<evidence type="ECO:0000256" key="4">
    <source>
        <dbReference type="SAM" id="SignalP"/>
    </source>
</evidence>
<dbReference type="PROSITE" id="PS51155">
    <property type="entry name" value="CHIT_BIND_RR_2"/>
    <property type="match status" value="1"/>
</dbReference>
<dbReference type="PANTHER" id="PTHR10380:SF200">
    <property type="entry name" value="CUTICULAR PROTEIN 49AB-RELATED"/>
    <property type="match status" value="1"/>
</dbReference>
<evidence type="ECO:0000313" key="5">
    <source>
        <dbReference type="Proteomes" id="UP001652582"/>
    </source>
</evidence>
<dbReference type="PRINTS" id="PR00947">
    <property type="entry name" value="CUTICLE"/>
</dbReference>
<proteinExistence type="predicted"/>
<name>A0ABM3LH68_BICAN</name>
<protein>
    <submittedName>
        <fullName evidence="6">Cuticle protein CP14.6-like isoform X1</fullName>
    </submittedName>
</protein>
<sequence>MYFTENFACLAVGLLAVVRSEDDGRYRPELYGDASGKYNAINDGRFYNYNNYYGRNRYYPNYAYQPQYYNSLRPYQELLAPLVTQKASSVVPVVVTSTAAPAVVSTANYVYTKHYGNEGYARIIEQDNDINENSYQYKYRTENGISAAETGVVDSANPQGGTRVTGFYEYVGDDGVTYRVDYVADENGFRASGAHLPKA</sequence>
<evidence type="ECO:0000313" key="6">
    <source>
        <dbReference type="RefSeq" id="XP_052738401.1"/>
    </source>
</evidence>
<keyword evidence="2 4" id="KW-0732">Signal</keyword>
<organism evidence="5 6">
    <name type="scientific">Bicyclus anynana</name>
    <name type="common">Squinting bush brown butterfly</name>
    <dbReference type="NCBI Taxonomy" id="110368"/>
    <lineage>
        <taxon>Eukaryota</taxon>
        <taxon>Metazoa</taxon>
        <taxon>Ecdysozoa</taxon>
        <taxon>Arthropoda</taxon>
        <taxon>Hexapoda</taxon>
        <taxon>Insecta</taxon>
        <taxon>Pterygota</taxon>
        <taxon>Neoptera</taxon>
        <taxon>Endopterygota</taxon>
        <taxon>Lepidoptera</taxon>
        <taxon>Glossata</taxon>
        <taxon>Ditrysia</taxon>
        <taxon>Papilionoidea</taxon>
        <taxon>Nymphalidae</taxon>
        <taxon>Satyrinae</taxon>
        <taxon>Satyrini</taxon>
        <taxon>Mycalesina</taxon>
        <taxon>Bicyclus</taxon>
    </lineage>
</organism>
<dbReference type="GeneID" id="112057759"/>
<reference evidence="6" key="1">
    <citation type="submission" date="2025-08" db="UniProtKB">
        <authorList>
            <consortium name="RefSeq"/>
        </authorList>
    </citation>
    <scope>IDENTIFICATION</scope>
</reference>
<feature type="signal peptide" evidence="4">
    <location>
        <begin position="1"/>
        <end position="20"/>
    </location>
</feature>
<dbReference type="InterPro" id="IPR000618">
    <property type="entry name" value="Insect_cuticle"/>
</dbReference>
<dbReference type="Pfam" id="PF00379">
    <property type="entry name" value="Chitin_bind_4"/>
    <property type="match status" value="1"/>
</dbReference>
<keyword evidence="1 3" id="KW-0193">Cuticle</keyword>
<feature type="chain" id="PRO_5045904079" evidence="4">
    <location>
        <begin position="21"/>
        <end position="199"/>
    </location>
</feature>
<dbReference type="InterPro" id="IPR050468">
    <property type="entry name" value="Cuticle_Struct_Prot"/>
</dbReference>
<dbReference type="Proteomes" id="UP001652582">
    <property type="component" value="Chromosome 7"/>
</dbReference>
<dbReference type="PANTHER" id="PTHR10380">
    <property type="entry name" value="CUTICLE PROTEIN"/>
    <property type="match status" value="1"/>
</dbReference>
<dbReference type="RefSeq" id="XP_052738401.1">
    <property type="nucleotide sequence ID" value="XM_052882441.1"/>
</dbReference>
<evidence type="ECO:0000256" key="3">
    <source>
        <dbReference type="PROSITE-ProRule" id="PRU00497"/>
    </source>
</evidence>
<gene>
    <name evidence="6" type="primary">LOC112057759</name>
</gene>